<dbReference type="Pfam" id="PF00146">
    <property type="entry name" value="NADHdh"/>
    <property type="match status" value="1"/>
</dbReference>
<dbReference type="EMBL" id="JACPUR010000001">
    <property type="protein sequence ID" value="MBI3126276.1"/>
    <property type="molecule type" value="Genomic_DNA"/>
</dbReference>
<protein>
    <submittedName>
        <fullName evidence="6">NADH-quinone oxidoreductase subunit H</fullName>
    </submittedName>
</protein>
<evidence type="ECO:0000256" key="1">
    <source>
        <dbReference type="ARBA" id="ARBA00004141"/>
    </source>
</evidence>
<dbReference type="PANTHER" id="PTHR43359:SF1">
    <property type="entry name" value="FORMATE HYDROGENLYASE SUBUNIT 4-RELATED"/>
    <property type="match status" value="1"/>
</dbReference>
<dbReference type="Proteomes" id="UP000782312">
    <property type="component" value="Unassembled WGS sequence"/>
</dbReference>
<feature type="transmembrane region" description="Helical" evidence="5">
    <location>
        <begin position="221"/>
        <end position="244"/>
    </location>
</feature>
<feature type="transmembrane region" description="Helical" evidence="5">
    <location>
        <begin position="95"/>
        <end position="117"/>
    </location>
</feature>
<evidence type="ECO:0000256" key="3">
    <source>
        <dbReference type="ARBA" id="ARBA00022989"/>
    </source>
</evidence>
<keyword evidence="3 5" id="KW-1133">Transmembrane helix</keyword>
<dbReference type="AlphaFoldDB" id="A0A932HYP6"/>
<name>A0A932HYP6_UNCTE</name>
<feature type="transmembrane region" description="Helical" evidence="5">
    <location>
        <begin position="129"/>
        <end position="149"/>
    </location>
</feature>
<feature type="transmembrane region" description="Helical" evidence="5">
    <location>
        <begin position="282"/>
        <end position="301"/>
    </location>
</feature>
<keyword evidence="2 5" id="KW-0812">Transmembrane</keyword>
<evidence type="ECO:0000313" key="6">
    <source>
        <dbReference type="EMBL" id="MBI3126276.1"/>
    </source>
</evidence>
<gene>
    <name evidence="6" type="ORF">HYZ11_01555</name>
</gene>
<dbReference type="InterPro" id="IPR001694">
    <property type="entry name" value="NADH_UbQ_OxRdtase_su1/FPO"/>
</dbReference>
<dbReference type="PANTHER" id="PTHR43359">
    <property type="entry name" value="FORMATE HYDROGENLYASE SUBUNIT 4"/>
    <property type="match status" value="1"/>
</dbReference>
<keyword evidence="4 5" id="KW-0472">Membrane</keyword>
<sequence>MTARLLHPVVFLLGAPLLLGVVVKVKALAAGRKGAPLLQLYFDIWRLLRKEMVLSRTTTWVFLAGPAAGLASVVLAGLFIPVGRVEAPLGFTGDFILFAYLLALGRFFTAAAALDTGSAFEGMGAVREVTFACFTELALFFSLIVLARLSGSLNLSRMILAAGSGPIPAARVALLLVAASVFLVLLAENCRIPFDDPNTHLELTMIHEVMVLDHSGPALGAVLYGAALKFFLFSSLVAGLLASALPLGGAWGWGLYAALLAAVAVLVGVVESVMARLRLVHVPRLLIGGGLLAAFALLLAVKDMP</sequence>
<dbReference type="InterPro" id="IPR052561">
    <property type="entry name" value="ComplexI_Subunit1"/>
</dbReference>
<comment type="subcellular location">
    <subcellularLocation>
        <location evidence="1">Membrane</location>
        <topology evidence="1">Multi-pass membrane protein</topology>
    </subcellularLocation>
</comment>
<reference evidence="6" key="1">
    <citation type="submission" date="2020-07" db="EMBL/GenBank/DDBJ databases">
        <title>Huge and variable diversity of episymbiotic CPR bacteria and DPANN archaea in groundwater ecosystems.</title>
        <authorList>
            <person name="He C.Y."/>
            <person name="Keren R."/>
            <person name="Whittaker M."/>
            <person name="Farag I.F."/>
            <person name="Doudna J."/>
            <person name="Cate J.H.D."/>
            <person name="Banfield J.F."/>
        </authorList>
    </citation>
    <scope>NUCLEOTIDE SEQUENCE</scope>
    <source>
        <strain evidence="6">NC_groundwater_763_Ag_S-0.2um_68_21</strain>
    </source>
</reference>
<feature type="transmembrane region" description="Helical" evidence="5">
    <location>
        <begin position="59"/>
        <end position="83"/>
    </location>
</feature>
<organism evidence="6 7">
    <name type="scientific">Tectimicrobiota bacterium</name>
    <dbReference type="NCBI Taxonomy" id="2528274"/>
    <lineage>
        <taxon>Bacteria</taxon>
        <taxon>Pseudomonadati</taxon>
        <taxon>Nitrospinota/Tectimicrobiota group</taxon>
        <taxon>Candidatus Tectimicrobiota</taxon>
    </lineage>
</organism>
<proteinExistence type="predicted"/>
<feature type="transmembrane region" description="Helical" evidence="5">
    <location>
        <begin position="6"/>
        <end position="23"/>
    </location>
</feature>
<dbReference type="GO" id="GO:0005886">
    <property type="term" value="C:plasma membrane"/>
    <property type="evidence" value="ECO:0007669"/>
    <property type="project" value="TreeGrafter"/>
</dbReference>
<evidence type="ECO:0000256" key="2">
    <source>
        <dbReference type="ARBA" id="ARBA00022692"/>
    </source>
</evidence>
<evidence type="ECO:0000256" key="5">
    <source>
        <dbReference type="SAM" id="Phobius"/>
    </source>
</evidence>
<evidence type="ECO:0000256" key="4">
    <source>
        <dbReference type="ARBA" id="ARBA00023136"/>
    </source>
</evidence>
<accession>A0A932HYP6</accession>
<evidence type="ECO:0000313" key="7">
    <source>
        <dbReference type="Proteomes" id="UP000782312"/>
    </source>
</evidence>
<feature type="transmembrane region" description="Helical" evidence="5">
    <location>
        <begin position="169"/>
        <end position="187"/>
    </location>
</feature>
<feature type="transmembrane region" description="Helical" evidence="5">
    <location>
        <begin position="250"/>
        <end position="270"/>
    </location>
</feature>
<comment type="caution">
    <text evidence="6">The sequence shown here is derived from an EMBL/GenBank/DDBJ whole genome shotgun (WGS) entry which is preliminary data.</text>
</comment>